<reference evidence="5" key="1">
    <citation type="submission" date="2021-02" db="EMBL/GenBank/DDBJ databases">
        <authorList>
            <person name="Nowell W R."/>
        </authorList>
    </citation>
    <scope>NUCLEOTIDE SEQUENCE</scope>
</reference>
<evidence type="ECO:0000313" key="7">
    <source>
        <dbReference type="Proteomes" id="UP000677228"/>
    </source>
</evidence>
<evidence type="ECO:0000256" key="1">
    <source>
        <dbReference type="ARBA" id="ARBA00004496"/>
    </source>
</evidence>
<sequence length="471" mass="52576">MASSQHNISKKPSSHIRDQSNPDSSDSEHYDSDSKITTTPSGSHKHRGSKRNNNKMKPCLVHKTSTSDEEMPTSRGILKVTSGSTSPELQLPTTKQHKSKNKSKSVSPSPPRTESTPTHHHHKYRSSNNNTNSNQNSQTLTSATSSLATSTSTTTTTTATSTMSSITVQSGLTVDVRTRPQTILTNPNNVKNDSRTTQNVTLVVDETRFVINPNLFRAHPNTMLGRMFSSSWETSIAANERGEYELANGISSTIFRALLDFYSIGTIRCPPMVSVQDLREACDYFLIPFDFSTIHCQDLCGLLHELSNDGAKKQFEMFLENDIFPVLVESAQRGDRECQIVILCTDDTIEWDEDYPPPLGQEEDKAQIIRSTQMYRFFKYVENREVAKQVLKDRGLKKIRMGIEGYPTHKEKIRCRPRARPEDRREDGIIGPFNAAGGALIPPFVLDPVSIPPPSPRELFPGSTADLPFTD</sequence>
<dbReference type="EMBL" id="CAJNOK010026897">
    <property type="protein sequence ID" value="CAF1410537.1"/>
    <property type="molecule type" value="Genomic_DNA"/>
</dbReference>
<comment type="caution">
    <text evidence="5">The sequence shown here is derived from an EMBL/GenBank/DDBJ whole genome shotgun (WGS) entry which is preliminary data.</text>
</comment>
<dbReference type="PANTHER" id="PTHR21637">
    <property type="entry name" value="BTB/POZ DOMAIN-CONTAINING PROTEIN 10-RELATED"/>
    <property type="match status" value="1"/>
</dbReference>
<feature type="domain" description="BTB" evidence="4">
    <location>
        <begin position="198"/>
        <end position="302"/>
    </location>
</feature>
<dbReference type="SMART" id="SM00225">
    <property type="entry name" value="BTB"/>
    <property type="match status" value="1"/>
</dbReference>
<dbReference type="PANTHER" id="PTHR21637:SF0">
    <property type="entry name" value="AT10158P"/>
    <property type="match status" value="1"/>
</dbReference>
<dbReference type="Gene3D" id="3.30.710.10">
    <property type="entry name" value="Potassium Channel Kv1.1, Chain A"/>
    <property type="match status" value="1"/>
</dbReference>
<feature type="compositionally biased region" description="Low complexity" evidence="3">
    <location>
        <begin position="104"/>
        <end position="116"/>
    </location>
</feature>
<name>A0A8S2FBA7_9BILA</name>
<dbReference type="InterPro" id="IPR039885">
    <property type="entry name" value="BTBD10/KCTD20_BTB/POZ"/>
</dbReference>
<evidence type="ECO:0000256" key="2">
    <source>
        <dbReference type="ARBA" id="ARBA00022490"/>
    </source>
</evidence>
<dbReference type="Proteomes" id="UP000677228">
    <property type="component" value="Unassembled WGS sequence"/>
</dbReference>
<dbReference type="GO" id="GO:0042327">
    <property type="term" value="P:positive regulation of phosphorylation"/>
    <property type="evidence" value="ECO:0007669"/>
    <property type="project" value="TreeGrafter"/>
</dbReference>
<feature type="region of interest" description="Disordered" evidence="3">
    <location>
        <begin position="452"/>
        <end position="471"/>
    </location>
</feature>
<evidence type="ECO:0000259" key="4">
    <source>
        <dbReference type="SMART" id="SM00225"/>
    </source>
</evidence>
<keyword evidence="2" id="KW-0963">Cytoplasm</keyword>
<feature type="compositionally biased region" description="Low complexity" evidence="3">
    <location>
        <begin position="126"/>
        <end position="165"/>
    </location>
</feature>
<protein>
    <recommendedName>
        <fullName evidence="4">BTB domain-containing protein</fullName>
    </recommendedName>
</protein>
<dbReference type="Pfam" id="PF16017">
    <property type="entry name" value="BTB_3"/>
    <property type="match status" value="1"/>
</dbReference>
<accession>A0A8S2FBA7</accession>
<dbReference type="Proteomes" id="UP000682733">
    <property type="component" value="Unassembled WGS sequence"/>
</dbReference>
<dbReference type="InterPro" id="IPR011333">
    <property type="entry name" value="SKP1/BTB/POZ_sf"/>
</dbReference>
<evidence type="ECO:0000256" key="3">
    <source>
        <dbReference type="SAM" id="MobiDB-lite"/>
    </source>
</evidence>
<comment type="subcellular location">
    <subcellularLocation>
        <location evidence="1">Cytoplasm</location>
    </subcellularLocation>
</comment>
<proteinExistence type="predicted"/>
<feature type="compositionally biased region" description="Basic residues" evidence="3">
    <location>
        <begin position="43"/>
        <end position="54"/>
    </location>
</feature>
<dbReference type="GO" id="GO:0005737">
    <property type="term" value="C:cytoplasm"/>
    <property type="evidence" value="ECO:0007669"/>
    <property type="project" value="UniProtKB-SubCell"/>
</dbReference>
<organism evidence="5 7">
    <name type="scientific">Didymodactylos carnosus</name>
    <dbReference type="NCBI Taxonomy" id="1234261"/>
    <lineage>
        <taxon>Eukaryota</taxon>
        <taxon>Metazoa</taxon>
        <taxon>Spiralia</taxon>
        <taxon>Gnathifera</taxon>
        <taxon>Rotifera</taxon>
        <taxon>Eurotatoria</taxon>
        <taxon>Bdelloidea</taxon>
        <taxon>Philodinida</taxon>
        <taxon>Philodinidae</taxon>
        <taxon>Didymodactylos</taxon>
    </lineage>
</organism>
<evidence type="ECO:0000313" key="6">
    <source>
        <dbReference type="EMBL" id="CAF4214667.1"/>
    </source>
</evidence>
<dbReference type="SUPFAM" id="SSF54695">
    <property type="entry name" value="POZ domain"/>
    <property type="match status" value="1"/>
</dbReference>
<dbReference type="CDD" id="cd18318">
    <property type="entry name" value="BTB_POZ_KCTD20-like"/>
    <property type="match status" value="1"/>
</dbReference>
<dbReference type="InterPro" id="IPR039886">
    <property type="entry name" value="BTBD10/KCTD20"/>
</dbReference>
<dbReference type="AlphaFoldDB" id="A0A8S2FBA7"/>
<dbReference type="InterPro" id="IPR000210">
    <property type="entry name" value="BTB/POZ_dom"/>
</dbReference>
<feature type="compositionally biased region" description="Polar residues" evidence="3">
    <location>
        <begin position="81"/>
        <end position="94"/>
    </location>
</feature>
<feature type="compositionally biased region" description="Basic and acidic residues" evidence="3">
    <location>
        <begin position="15"/>
        <end position="34"/>
    </location>
</feature>
<feature type="region of interest" description="Disordered" evidence="3">
    <location>
        <begin position="1"/>
        <end position="168"/>
    </location>
</feature>
<evidence type="ECO:0000313" key="5">
    <source>
        <dbReference type="EMBL" id="CAF1410537.1"/>
    </source>
</evidence>
<dbReference type="EMBL" id="CAJOBA010048639">
    <property type="protein sequence ID" value="CAF4214667.1"/>
    <property type="molecule type" value="Genomic_DNA"/>
</dbReference>
<gene>
    <name evidence="5" type="ORF">OVA965_LOCUS33351</name>
    <name evidence="6" type="ORF">TMI583_LOCUS34237</name>
</gene>